<dbReference type="InterPro" id="IPR026444">
    <property type="entry name" value="Secre_tail"/>
</dbReference>
<keyword evidence="1" id="KW-0732">Signal</keyword>
<name>A0A556MYF1_9FLAO</name>
<organism evidence="3 4">
    <name type="scientific">Fluviicola chungangensis</name>
    <dbReference type="NCBI Taxonomy" id="2597671"/>
    <lineage>
        <taxon>Bacteria</taxon>
        <taxon>Pseudomonadati</taxon>
        <taxon>Bacteroidota</taxon>
        <taxon>Flavobacteriia</taxon>
        <taxon>Flavobacteriales</taxon>
        <taxon>Crocinitomicaceae</taxon>
        <taxon>Fluviicola</taxon>
    </lineage>
</organism>
<evidence type="ECO:0000256" key="1">
    <source>
        <dbReference type="ARBA" id="ARBA00022729"/>
    </source>
</evidence>
<proteinExistence type="predicted"/>
<comment type="caution">
    <text evidence="3">The sequence shown here is derived from an EMBL/GenBank/DDBJ whole genome shotgun (WGS) entry which is preliminary data.</text>
</comment>
<accession>A0A556MYF1</accession>
<dbReference type="NCBIfam" id="TIGR04183">
    <property type="entry name" value="Por_Secre_tail"/>
    <property type="match status" value="1"/>
</dbReference>
<evidence type="ECO:0000259" key="2">
    <source>
        <dbReference type="Pfam" id="PF18962"/>
    </source>
</evidence>
<dbReference type="OrthoDB" id="1489185at2"/>
<reference evidence="3 4" key="1">
    <citation type="submission" date="2019-07" db="EMBL/GenBank/DDBJ databases">
        <authorList>
            <person name="Huq M.A."/>
        </authorList>
    </citation>
    <scope>NUCLEOTIDE SEQUENCE [LARGE SCALE GENOMIC DNA]</scope>
    <source>
        <strain evidence="3 4">MAH-3</strain>
    </source>
</reference>
<gene>
    <name evidence="3" type="ORF">FO442_10140</name>
</gene>
<sequence>MVMRQFIIIGILFLAWTPEIRAQVTNSGNLRTFTGATMTIYGDVTNNGTVSDSGALITLAGSNLQTIGGSVVMTLNNLTLNNTSASGINLTQALNVRGTMTFTDGYLNTTAGNILTMTSTSAVSGVSNNSFVSGPVVKTGNTAFVFPVGKNVVYAPIAIAAPAVVTDQFTAEYFQVSPNALYSTSSLEPALHHVSECEYWMLNRTTGTSDVAVTLSWDTRSCGVTVPTDLRVARWDGAQWTDKGNGGTTGTSATGTVISSAAVTGFGPFTLASSTASNPLPVALSWFAAQCENKQAILRWNTESELQNDFFTIESSWNALDWHYAATIDGAGTSTAPTTYSWTDTSGSDRSKYYRLSQTDLNGEKTIHGIIYLKSCLSAPENTLSIYPNPARSSVYLLTEETITDVIVMDAEGKVLENAGVDLENKQVDFSAFPNGVYYLKIVTKTKHFNEKVVLVRD</sequence>
<dbReference type="Proteomes" id="UP000316008">
    <property type="component" value="Unassembled WGS sequence"/>
</dbReference>
<dbReference type="Pfam" id="PF18962">
    <property type="entry name" value="Por_Secre_tail"/>
    <property type="match status" value="1"/>
</dbReference>
<evidence type="ECO:0000313" key="4">
    <source>
        <dbReference type="Proteomes" id="UP000316008"/>
    </source>
</evidence>
<dbReference type="EMBL" id="VLPL01000004">
    <property type="protein sequence ID" value="TSJ44946.1"/>
    <property type="molecule type" value="Genomic_DNA"/>
</dbReference>
<protein>
    <submittedName>
        <fullName evidence="3">T9SS type A sorting domain-containing protein</fullName>
    </submittedName>
</protein>
<dbReference type="AlphaFoldDB" id="A0A556MYF1"/>
<evidence type="ECO:0000313" key="3">
    <source>
        <dbReference type="EMBL" id="TSJ44946.1"/>
    </source>
</evidence>
<feature type="domain" description="Secretion system C-terminal sorting" evidence="2">
    <location>
        <begin position="386"/>
        <end position="454"/>
    </location>
</feature>
<keyword evidence="4" id="KW-1185">Reference proteome</keyword>